<evidence type="ECO:0000313" key="3">
    <source>
        <dbReference type="Proteomes" id="UP001152622"/>
    </source>
</evidence>
<evidence type="ECO:0000313" key="2">
    <source>
        <dbReference type="EMBL" id="KAJ8368640.1"/>
    </source>
</evidence>
<accession>A0A9Q1J3U5</accession>
<protein>
    <submittedName>
        <fullName evidence="2">Uncharacterized protein</fullName>
    </submittedName>
</protein>
<dbReference type="EMBL" id="JAINUF010000003">
    <property type="protein sequence ID" value="KAJ8368640.1"/>
    <property type="molecule type" value="Genomic_DNA"/>
</dbReference>
<reference evidence="2" key="1">
    <citation type="journal article" date="2023" name="Science">
        <title>Genome structures resolve the early diversification of teleost fishes.</title>
        <authorList>
            <person name="Parey E."/>
            <person name="Louis A."/>
            <person name="Montfort J."/>
            <person name="Bouchez O."/>
            <person name="Roques C."/>
            <person name="Iampietro C."/>
            <person name="Lluch J."/>
            <person name="Castinel A."/>
            <person name="Donnadieu C."/>
            <person name="Desvignes T."/>
            <person name="Floi Bucao C."/>
            <person name="Jouanno E."/>
            <person name="Wen M."/>
            <person name="Mejri S."/>
            <person name="Dirks R."/>
            <person name="Jansen H."/>
            <person name="Henkel C."/>
            <person name="Chen W.J."/>
            <person name="Zahm M."/>
            <person name="Cabau C."/>
            <person name="Klopp C."/>
            <person name="Thompson A.W."/>
            <person name="Robinson-Rechavi M."/>
            <person name="Braasch I."/>
            <person name="Lecointre G."/>
            <person name="Bobe J."/>
            <person name="Postlethwait J.H."/>
            <person name="Berthelot C."/>
            <person name="Roest Crollius H."/>
            <person name="Guiguen Y."/>
        </authorList>
    </citation>
    <scope>NUCLEOTIDE SEQUENCE</scope>
    <source>
        <strain evidence="2">WJC10195</strain>
    </source>
</reference>
<sequence>MAFLDFPSKLQTQASPQRTTPQALRDARFHASLIFRRVFMTPAANIKRKANERRPRRKQLLRTRAEAPAARLASFGRVLIRTLAASSPPSLKCKDETDAALPGTDFTGLFRLSLCTGRFWPPLPFLRAPQ</sequence>
<keyword evidence="3" id="KW-1185">Reference proteome</keyword>
<evidence type="ECO:0000256" key="1">
    <source>
        <dbReference type="SAM" id="MobiDB-lite"/>
    </source>
</evidence>
<dbReference type="AlphaFoldDB" id="A0A9Q1J3U5"/>
<feature type="compositionally biased region" description="Polar residues" evidence="1">
    <location>
        <begin position="9"/>
        <end position="22"/>
    </location>
</feature>
<name>A0A9Q1J3U5_SYNKA</name>
<organism evidence="2 3">
    <name type="scientific">Synaphobranchus kaupii</name>
    <name type="common">Kaup's arrowtooth eel</name>
    <dbReference type="NCBI Taxonomy" id="118154"/>
    <lineage>
        <taxon>Eukaryota</taxon>
        <taxon>Metazoa</taxon>
        <taxon>Chordata</taxon>
        <taxon>Craniata</taxon>
        <taxon>Vertebrata</taxon>
        <taxon>Euteleostomi</taxon>
        <taxon>Actinopterygii</taxon>
        <taxon>Neopterygii</taxon>
        <taxon>Teleostei</taxon>
        <taxon>Anguilliformes</taxon>
        <taxon>Synaphobranchidae</taxon>
        <taxon>Synaphobranchus</taxon>
    </lineage>
</organism>
<gene>
    <name evidence="2" type="ORF">SKAU_G00086680</name>
</gene>
<comment type="caution">
    <text evidence="2">The sequence shown here is derived from an EMBL/GenBank/DDBJ whole genome shotgun (WGS) entry which is preliminary data.</text>
</comment>
<feature type="region of interest" description="Disordered" evidence="1">
    <location>
        <begin position="1"/>
        <end position="22"/>
    </location>
</feature>
<dbReference type="Proteomes" id="UP001152622">
    <property type="component" value="Chromosome 3"/>
</dbReference>
<proteinExistence type="predicted"/>